<evidence type="ECO:0000313" key="4">
    <source>
        <dbReference type="Proteomes" id="UP000638849"/>
    </source>
</evidence>
<dbReference type="InterPro" id="IPR005114">
    <property type="entry name" value="Helicase_assoc"/>
</dbReference>
<feature type="domain" description="Helicase-associated" evidence="2">
    <location>
        <begin position="365"/>
        <end position="423"/>
    </location>
</feature>
<dbReference type="EMBL" id="JAEEAQ010000302">
    <property type="protein sequence ID" value="MBI0316533.1"/>
    <property type="molecule type" value="Genomic_DNA"/>
</dbReference>
<accession>A0ABS0RGI9</accession>
<feature type="region of interest" description="Disordered" evidence="1">
    <location>
        <begin position="646"/>
        <end position="712"/>
    </location>
</feature>
<feature type="non-terminal residue" evidence="3">
    <location>
        <position position="941"/>
    </location>
</feature>
<feature type="domain" description="Helicase-associated" evidence="2">
    <location>
        <begin position="858"/>
        <end position="916"/>
    </location>
</feature>
<dbReference type="Gene3D" id="6.10.140.530">
    <property type="match status" value="2"/>
</dbReference>
<dbReference type="Pfam" id="PF03457">
    <property type="entry name" value="HA"/>
    <property type="match status" value="4"/>
</dbReference>
<name>A0ABS0RGI9_9ACTN</name>
<feature type="domain" description="Helicase-associated" evidence="2">
    <location>
        <begin position="715"/>
        <end position="759"/>
    </location>
</feature>
<dbReference type="PANTHER" id="PTHR33418">
    <property type="entry name" value="HELICASE-ASSOCIATED"/>
    <property type="match status" value="1"/>
</dbReference>
<gene>
    <name evidence="3" type="ORF">JBF12_26800</name>
</gene>
<feature type="domain" description="Helicase-associated" evidence="2">
    <location>
        <begin position="509"/>
        <end position="572"/>
    </location>
</feature>
<reference evidence="3 4" key="1">
    <citation type="submission" date="2020-12" db="EMBL/GenBank/DDBJ databases">
        <authorList>
            <person name="Kusuma A.B."/>
            <person name="Nouioui I."/>
            <person name="Goodfellow M."/>
        </authorList>
    </citation>
    <scope>NUCLEOTIDE SEQUENCE [LARGE SCALE GENOMIC DNA]</scope>
    <source>
        <strain evidence="3 4">DSM 41764</strain>
    </source>
</reference>
<proteinExistence type="predicted"/>
<evidence type="ECO:0000259" key="2">
    <source>
        <dbReference type="Pfam" id="PF03457"/>
    </source>
</evidence>
<evidence type="ECO:0000313" key="3">
    <source>
        <dbReference type="EMBL" id="MBI0316533.1"/>
    </source>
</evidence>
<dbReference type="PANTHER" id="PTHR33418:SF1">
    <property type="entry name" value="HELICASE-ASSOCIATED DOMAIN-CONTAINING PROTEIN"/>
    <property type="match status" value="1"/>
</dbReference>
<organism evidence="3 4">
    <name type="scientific">Streptomyces javensis</name>
    <dbReference type="NCBI Taxonomy" id="114698"/>
    <lineage>
        <taxon>Bacteria</taxon>
        <taxon>Bacillati</taxon>
        <taxon>Actinomycetota</taxon>
        <taxon>Actinomycetes</taxon>
        <taxon>Kitasatosporales</taxon>
        <taxon>Streptomycetaceae</taxon>
        <taxon>Streptomyces</taxon>
        <taxon>Streptomyces violaceusniger group</taxon>
    </lineage>
</organism>
<comment type="caution">
    <text evidence="3">The sequence shown here is derived from an EMBL/GenBank/DDBJ whole genome shotgun (WGS) entry which is preliminary data.</text>
</comment>
<keyword evidence="4" id="KW-1185">Reference proteome</keyword>
<feature type="compositionally biased region" description="Low complexity" evidence="1">
    <location>
        <begin position="653"/>
        <end position="666"/>
    </location>
</feature>
<sequence length="941" mass="105895">MGCGAAGRVAPLQGERTLSFLTRLVGRYHLTIRDLLAAVTDVGGLQSLTGMLYPDSEIHLNAQARARIATLCRVPPRVLGRALPAWTREEPCGKYRAGPVGRLMRGEETVAAWGPACPACTVARTGRRVPARRYLAPEDRVCTRHLYWLLYLPGTSGLPVPLGRCLEVVGAQRRHVRLLRRSPTGARAFEVARAVTNSWWDQPWPVEERAWPARLEATRPDDADPGWWKVAARGLITYPETVVLACLLACRPLQQRTVAASRGHLPYRLGELPALLAELAHELQRPWLARRLAAVTHGPLFTWAHSCVKIRASSEATAQKRLWRVHSAHRPRPLSDLLPQGSTGDGEQPAPHVIKRLRGHSLQAEQAFQKGLAQAHAYHQRHGHLAVPKEDIPHGYPLGQWIANLRTSHARMPAHQAAALHALYPWWNAPWSTLWQRTWHQARDPAEAHGPLQPSHGFPTTSYSLGEWLYLQCTRCPGLHPEQQHLLTQIGIDPAAAAAARPRRRSYAERFQVGLAHARAFADVHGNLAVVTHTAVHDGYPLGQWLANQRNHRRSNRQPMPADRAQALKDIDPWWNPPWHLRWQRHYYRARDAAAGHPLQAENGFNDLDDSGAADWLWRQCSKYDELHPEQRQLLTALDITTEVARSAREHAPTTPARPAAAPAPAVEGKAGHARRAADPATTTGPRRARRAAEPKRPREPGSRLGHRPDLRPGFETALAHARAWHAEHDHLAAPRDTLHDGYPLGMWLFSQRNRAKQRARAGMPPSPHLTEIAAIDPWWNPPWDLHWQRNYYRARDHIAAGEPFDPAALVPSPGTVLGSWITRACMQYPQLHPGQQHLLTLIGITPEVAHARTRRAHPWRTAVEHAQTWAETHGHLAVPRDTTQDGFPLGRWLNKQRYRTRKTGFTPAARALTAIDPWWNPPWGMVWQRAYQRVRTHPHT</sequence>
<evidence type="ECO:0000256" key="1">
    <source>
        <dbReference type="SAM" id="MobiDB-lite"/>
    </source>
</evidence>
<protein>
    <submittedName>
        <fullName evidence="3">Helicase associated domain-containing protein</fullName>
    </submittedName>
</protein>
<dbReference type="Proteomes" id="UP000638849">
    <property type="component" value="Unassembled WGS sequence"/>
</dbReference>
<feature type="compositionally biased region" description="Basic and acidic residues" evidence="1">
    <location>
        <begin position="691"/>
        <end position="712"/>
    </location>
</feature>